<dbReference type="SMART" id="SM00271">
    <property type="entry name" value="DnaJ"/>
    <property type="match status" value="1"/>
</dbReference>
<dbReference type="PROSITE" id="PS50076">
    <property type="entry name" value="DNAJ_2"/>
    <property type="match status" value="1"/>
</dbReference>
<dbReference type="CDD" id="cd06257">
    <property type="entry name" value="DnaJ"/>
    <property type="match status" value="1"/>
</dbReference>
<dbReference type="Gene3D" id="1.10.287.110">
    <property type="entry name" value="DnaJ domain"/>
    <property type="match status" value="1"/>
</dbReference>
<evidence type="ECO:0000313" key="4">
    <source>
        <dbReference type="Proteomes" id="UP001430953"/>
    </source>
</evidence>
<keyword evidence="4" id="KW-1185">Reference proteome</keyword>
<dbReference type="SUPFAM" id="SSF46565">
    <property type="entry name" value="Chaperone J-domain"/>
    <property type="match status" value="1"/>
</dbReference>
<protein>
    <recommendedName>
        <fullName evidence="2">J domain-containing protein</fullName>
    </recommendedName>
</protein>
<dbReference type="Proteomes" id="UP001430953">
    <property type="component" value="Unassembled WGS sequence"/>
</dbReference>
<accession>A0AAW2EUG2</accession>
<keyword evidence="1" id="KW-0812">Transmembrane</keyword>
<reference evidence="3 4" key="1">
    <citation type="submission" date="2023-03" db="EMBL/GenBank/DDBJ databases">
        <title>High recombination rates correlate with genetic variation in Cardiocondyla obscurior ants.</title>
        <authorList>
            <person name="Errbii M."/>
        </authorList>
    </citation>
    <scope>NUCLEOTIDE SEQUENCE [LARGE SCALE GENOMIC DNA]</scope>
    <source>
        <strain evidence="3">Alpha-2009</strain>
        <tissue evidence="3">Whole body</tissue>
    </source>
</reference>
<dbReference type="PRINTS" id="PR00625">
    <property type="entry name" value="JDOMAIN"/>
</dbReference>
<evidence type="ECO:0000313" key="3">
    <source>
        <dbReference type="EMBL" id="KAL0106031.1"/>
    </source>
</evidence>
<proteinExistence type="predicted"/>
<dbReference type="InterPro" id="IPR001623">
    <property type="entry name" value="DnaJ_domain"/>
</dbReference>
<dbReference type="Pfam" id="PF00226">
    <property type="entry name" value="DnaJ"/>
    <property type="match status" value="1"/>
</dbReference>
<dbReference type="EMBL" id="JADYXP020000018">
    <property type="protein sequence ID" value="KAL0106031.1"/>
    <property type="molecule type" value="Genomic_DNA"/>
</dbReference>
<dbReference type="PANTHER" id="PTHR44825:SF1">
    <property type="entry name" value="DNAJ HOMOLOG SUBFAMILY C MEMBER 4"/>
    <property type="match status" value="1"/>
</dbReference>
<gene>
    <name evidence="3" type="ORF">PUN28_016033</name>
</gene>
<keyword evidence="1" id="KW-1133">Transmembrane helix</keyword>
<dbReference type="InterPro" id="IPR036869">
    <property type="entry name" value="J_dom_sf"/>
</dbReference>
<dbReference type="InterPro" id="IPR052763">
    <property type="entry name" value="DnaJ_C4"/>
</dbReference>
<feature type="domain" description="J" evidence="2">
    <location>
        <begin position="27"/>
        <end position="90"/>
    </location>
</feature>
<evidence type="ECO:0000259" key="2">
    <source>
        <dbReference type="PROSITE" id="PS50076"/>
    </source>
</evidence>
<organism evidence="3 4">
    <name type="scientific">Cardiocondyla obscurior</name>
    <dbReference type="NCBI Taxonomy" id="286306"/>
    <lineage>
        <taxon>Eukaryota</taxon>
        <taxon>Metazoa</taxon>
        <taxon>Ecdysozoa</taxon>
        <taxon>Arthropoda</taxon>
        <taxon>Hexapoda</taxon>
        <taxon>Insecta</taxon>
        <taxon>Pterygota</taxon>
        <taxon>Neoptera</taxon>
        <taxon>Endopterygota</taxon>
        <taxon>Hymenoptera</taxon>
        <taxon>Apocrita</taxon>
        <taxon>Aculeata</taxon>
        <taxon>Formicoidea</taxon>
        <taxon>Formicidae</taxon>
        <taxon>Myrmicinae</taxon>
        <taxon>Cardiocondyla</taxon>
    </lineage>
</organism>
<evidence type="ECO:0000256" key="1">
    <source>
        <dbReference type="SAM" id="Phobius"/>
    </source>
</evidence>
<dbReference type="AlphaFoldDB" id="A0AAW2EUG2"/>
<feature type="transmembrane region" description="Helical" evidence="1">
    <location>
        <begin position="133"/>
        <end position="156"/>
    </location>
</feature>
<sequence length="207" mass="24024">MAQFRRVCKSEICCVARSYGTQRFQQNHYETLDVSSKASQKEIRQAFIKLSKKLHPDTSGKQGHTDFVKLNEAYTVLGKENTRRQYDLDLKYQKYQPSYTHNSQYAQYGSQWEYEVRSAGGPWPPPQQPKSQLGFIIAMICFGLGLLQFIVMLYSLKVRKFVILRNAQIENNYENIRNAERIKTNTSAIKDLDSLEDLGKYLTEDSN</sequence>
<keyword evidence="1" id="KW-0472">Membrane</keyword>
<dbReference type="PANTHER" id="PTHR44825">
    <property type="match status" value="1"/>
</dbReference>
<comment type="caution">
    <text evidence="3">The sequence shown here is derived from an EMBL/GenBank/DDBJ whole genome shotgun (WGS) entry which is preliminary data.</text>
</comment>
<name>A0AAW2EUG2_9HYME</name>